<evidence type="ECO:0000313" key="2">
    <source>
        <dbReference type="EMBL" id="MCE2597062.1"/>
    </source>
</evidence>
<keyword evidence="1" id="KW-0812">Transmembrane</keyword>
<keyword evidence="1" id="KW-0472">Membrane</keyword>
<gene>
    <name evidence="2" type="ORF">K6Y31_20005</name>
</gene>
<comment type="caution">
    <text evidence="2">The sequence shown here is derived from an EMBL/GenBank/DDBJ whole genome shotgun (WGS) entry which is preliminary data.</text>
</comment>
<organism evidence="2 3">
    <name type="scientific">Motilimonas cestriensis</name>
    <dbReference type="NCBI Taxonomy" id="2742685"/>
    <lineage>
        <taxon>Bacteria</taxon>
        <taxon>Pseudomonadati</taxon>
        <taxon>Pseudomonadota</taxon>
        <taxon>Gammaproteobacteria</taxon>
        <taxon>Alteromonadales</taxon>
        <taxon>Alteromonadales genera incertae sedis</taxon>
        <taxon>Motilimonas</taxon>
    </lineage>
</organism>
<dbReference type="InterPro" id="IPR008407">
    <property type="entry name" value="Brnchd-chn_aa_trnsp_AzlD"/>
</dbReference>
<keyword evidence="1" id="KW-1133">Transmembrane helix</keyword>
<sequence length="107" mass="11738">MAIQQEIWLISGMFAVTFLIRFIMFAMAGNLRLPAPLQQALSYVPPAVLTAIIVPSVVLPHGTVELSFSNSYLVAGVVSFFVALISRNLLLTIGLGMAFFMVYHHLL</sequence>
<protein>
    <submittedName>
        <fullName evidence="2">AzlD domain-containing protein</fullName>
    </submittedName>
</protein>
<evidence type="ECO:0000313" key="3">
    <source>
        <dbReference type="Proteomes" id="UP001201273"/>
    </source>
</evidence>
<proteinExistence type="predicted"/>
<dbReference type="RefSeq" id="WP_233054807.1">
    <property type="nucleotide sequence ID" value="NZ_JAIMJA010000032.1"/>
</dbReference>
<reference evidence="2 3" key="1">
    <citation type="journal article" date="2022" name="Environ. Microbiol. Rep.">
        <title>Eco-phylogenetic analyses reveal divergent evolution of vitamin B12 metabolism in the marine bacterial family 'Psychromonadaceae'.</title>
        <authorList>
            <person name="Jin X."/>
            <person name="Yang Y."/>
            <person name="Cao H."/>
            <person name="Gao B."/>
            <person name="Zhao Z."/>
        </authorList>
    </citation>
    <scope>NUCLEOTIDE SEQUENCE [LARGE SCALE GENOMIC DNA]</scope>
    <source>
        <strain evidence="2 3">MKS20</strain>
    </source>
</reference>
<feature type="transmembrane region" description="Helical" evidence="1">
    <location>
        <begin position="40"/>
        <end position="60"/>
    </location>
</feature>
<evidence type="ECO:0000256" key="1">
    <source>
        <dbReference type="SAM" id="Phobius"/>
    </source>
</evidence>
<feature type="transmembrane region" description="Helical" evidence="1">
    <location>
        <begin position="72"/>
        <end position="103"/>
    </location>
</feature>
<feature type="transmembrane region" description="Helical" evidence="1">
    <location>
        <begin position="7"/>
        <end position="28"/>
    </location>
</feature>
<dbReference type="Pfam" id="PF05437">
    <property type="entry name" value="AzlD"/>
    <property type="match status" value="1"/>
</dbReference>
<dbReference type="Proteomes" id="UP001201273">
    <property type="component" value="Unassembled WGS sequence"/>
</dbReference>
<dbReference type="EMBL" id="JAIMJA010000032">
    <property type="protein sequence ID" value="MCE2597062.1"/>
    <property type="molecule type" value="Genomic_DNA"/>
</dbReference>
<accession>A0ABS8WFF5</accession>
<name>A0ABS8WFF5_9GAMM</name>
<keyword evidence="3" id="KW-1185">Reference proteome</keyword>